<reference evidence="2 3" key="1">
    <citation type="submission" date="2024-11" db="EMBL/GenBank/DDBJ databases">
        <title>Chromosome-level genome assembly of the freshwater bivalve Anodonta woodiana.</title>
        <authorList>
            <person name="Chen X."/>
        </authorList>
    </citation>
    <scope>NUCLEOTIDE SEQUENCE [LARGE SCALE GENOMIC DNA]</scope>
    <source>
        <strain evidence="2">MN2024</strain>
        <tissue evidence="2">Gills</tissue>
    </source>
</reference>
<protein>
    <submittedName>
        <fullName evidence="2">Uncharacterized protein</fullName>
    </submittedName>
</protein>
<feature type="transmembrane region" description="Helical" evidence="1">
    <location>
        <begin position="132"/>
        <end position="159"/>
    </location>
</feature>
<keyword evidence="1" id="KW-0472">Membrane</keyword>
<keyword evidence="3" id="KW-1185">Reference proteome</keyword>
<evidence type="ECO:0000313" key="3">
    <source>
        <dbReference type="Proteomes" id="UP001634394"/>
    </source>
</evidence>
<organism evidence="2 3">
    <name type="scientific">Sinanodonta woodiana</name>
    <name type="common">Chinese pond mussel</name>
    <name type="synonym">Anodonta woodiana</name>
    <dbReference type="NCBI Taxonomy" id="1069815"/>
    <lineage>
        <taxon>Eukaryota</taxon>
        <taxon>Metazoa</taxon>
        <taxon>Spiralia</taxon>
        <taxon>Lophotrochozoa</taxon>
        <taxon>Mollusca</taxon>
        <taxon>Bivalvia</taxon>
        <taxon>Autobranchia</taxon>
        <taxon>Heteroconchia</taxon>
        <taxon>Palaeoheterodonta</taxon>
        <taxon>Unionida</taxon>
        <taxon>Unionoidea</taxon>
        <taxon>Unionidae</taxon>
        <taxon>Unioninae</taxon>
        <taxon>Sinanodonta</taxon>
    </lineage>
</organism>
<proteinExistence type="predicted"/>
<accession>A0ABD3VBE9</accession>
<dbReference type="AlphaFoldDB" id="A0ABD3VBE9"/>
<evidence type="ECO:0000256" key="1">
    <source>
        <dbReference type="SAM" id="Phobius"/>
    </source>
</evidence>
<dbReference type="Proteomes" id="UP001634394">
    <property type="component" value="Unassembled WGS sequence"/>
</dbReference>
<sequence length="184" mass="21500">MYMPIKLHPFQMEMKDPERRKKWISYISRTSPAKQKKSARRVLCKIDPNFEQQSTLSISNFQSGLDFDTAEKISMCQNHASPSDIHIDHLADLRLFFYSFSIDHFIPELTEFLRYWHPSIYMRRWRTSGASCSFLLALLCTCLLFLSSSALLTSCLTTWRQMGRSLAKLSHWLTSMLAVFMSLL</sequence>
<name>A0ABD3VBE9_SINWO</name>
<comment type="caution">
    <text evidence="2">The sequence shown here is derived from an EMBL/GenBank/DDBJ whole genome shotgun (WGS) entry which is preliminary data.</text>
</comment>
<evidence type="ECO:0000313" key="2">
    <source>
        <dbReference type="EMBL" id="KAL3858897.1"/>
    </source>
</evidence>
<gene>
    <name evidence="2" type="ORF">ACJMK2_009146</name>
</gene>
<keyword evidence="1" id="KW-0812">Transmembrane</keyword>
<dbReference type="EMBL" id="JBJQND010000012">
    <property type="protein sequence ID" value="KAL3858897.1"/>
    <property type="molecule type" value="Genomic_DNA"/>
</dbReference>
<keyword evidence="1" id="KW-1133">Transmembrane helix</keyword>